<sequence>MMWMYRAVNNPVARRKWLIYCSCLLVVALATIAYRISTGLSPKKGIIALTSFILVIFLYAIIMLGKERYYYINGEIRYKPFRTKLEDIEDFEVDKTNKVIRLKLRKKSLFSVKTLYFEDSGEMEEVVRFLERAVGKKE</sequence>
<evidence type="ECO:0000313" key="2">
    <source>
        <dbReference type="EMBL" id="AEA48031.1"/>
    </source>
</evidence>
<dbReference type="RefSeq" id="WP_013684682.1">
    <property type="nucleotide sequence ID" value="NC_015320.1"/>
</dbReference>
<evidence type="ECO:0000256" key="1">
    <source>
        <dbReference type="SAM" id="Phobius"/>
    </source>
</evidence>
<gene>
    <name evidence="2" type="ordered locus">Arcve_2040</name>
</gene>
<name>F2KS92_ARCVS</name>
<evidence type="ECO:0008006" key="4">
    <source>
        <dbReference type="Google" id="ProtNLM"/>
    </source>
</evidence>
<reference evidence="2 3" key="1">
    <citation type="submission" date="2011-03" db="EMBL/GenBank/DDBJ databases">
        <title>The complete genome of Archaeoglobus veneficus SNP6.</title>
        <authorList>
            <consortium name="US DOE Joint Genome Institute (JGI-PGF)"/>
            <person name="Lucas S."/>
            <person name="Copeland A."/>
            <person name="Lapidus A."/>
            <person name="Bruce D."/>
            <person name="Goodwin L."/>
            <person name="Pitluck S."/>
            <person name="Kyrpides N."/>
            <person name="Mavromatis K."/>
            <person name="Pagani I."/>
            <person name="Ivanova N."/>
            <person name="Mikhailova N."/>
            <person name="Lu M."/>
            <person name="Detter J.C."/>
            <person name="Tapia R."/>
            <person name="Han C."/>
            <person name="Land M."/>
            <person name="Hauser L."/>
            <person name="Markowitz V."/>
            <person name="Cheng J.-F."/>
            <person name="Hugenholtz P."/>
            <person name="Woyke T."/>
            <person name="Wu D."/>
            <person name="Spring S."/>
            <person name="Brambilla E."/>
            <person name="Klenk H.-P."/>
            <person name="Eisen J.A."/>
        </authorList>
    </citation>
    <scope>NUCLEOTIDE SEQUENCE [LARGE SCALE GENOMIC DNA]</scope>
    <source>
        <strain>SNP6</strain>
    </source>
</reference>
<dbReference type="AlphaFoldDB" id="F2KS92"/>
<keyword evidence="1" id="KW-0812">Transmembrane</keyword>
<organism evidence="2 3">
    <name type="scientific">Archaeoglobus veneficus (strain DSM 11195 / SNP6)</name>
    <dbReference type="NCBI Taxonomy" id="693661"/>
    <lineage>
        <taxon>Archaea</taxon>
        <taxon>Methanobacteriati</taxon>
        <taxon>Methanobacteriota</taxon>
        <taxon>Archaeoglobi</taxon>
        <taxon>Archaeoglobales</taxon>
        <taxon>Archaeoglobaceae</taxon>
        <taxon>Archaeoglobus</taxon>
    </lineage>
</organism>
<dbReference type="EMBL" id="CP002588">
    <property type="protein sequence ID" value="AEA48031.1"/>
    <property type="molecule type" value="Genomic_DNA"/>
</dbReference>
<proteinExistence type="predicted"/>
<feature type="transmembrane region" description="Helical" evidence="1">
    <location>
        <begin position="45"/>
        <end position="64"/>
    </location>
</feature>
<accession>F2KS92</accession>
<dbReference type="Proteomes" id="UP000008136">
    <property type="component" value="Chromosome"/>
</dbReference>
<keyword evidence="1" id="KW-1133">Transmembrane helix</keyword>
<dbReference type="eggNOG" id="arCOG10231">
    <property type="taxonomic scope" value="Archaea"/>
</dbReference>
<evidence type="ECO:0000313" key="3">
    <source>
        <dbReference type="Proteomes" id="UP000008136"/>
    </source>
</evidence>
<dbReference type="KEGG" id="ave:Arcve_2040"/>
<dbReference type="OrthoDB" id="50408at2157"/>
<keyword evidence="1" id="KW-0472">Membrane</keyword>
<dbReference type="STRING" id="693661.Arcve_2040"/>
<dbReference type="HOGENOM" id="CLU_1880938_0_0_2"/>
<keyword evidence="3" id="KW-1185">Reference proteome</keyword>
<dbReference type="GeneID" id="10395173"/>
<protein>
    <recommendedName>
        <fullName evidence="4">DUF5673 domain-containing protein</fullName>
    </recommendedName>
</protein>